<dbReference type="Proteomes" id="UP001317629">
    <property type="component" value="Chromosome"/>
</dbReference>
<name>A0ABN6VN90_9HYPH</name>
<dbReference type="EMBL" id="AP027142">
    <property type="protein sequence ID" value="BDV35945.1"/>
    <property type="molecule type" value="Genomic_DNA"/>
</dbReference>
<accession>A0ABN6VN90</accession>
<organism evidence="1 2">
    <name type="scientific">Methylocystis iwaonis</name>
    <dbReference type="NCBI Taxonomy" id="2885079"/>
    <lineage>
        <taxon>Bacteria</taxon>
        <taxon>Pseudomonadati</taxon>
        <taxon>Pseudomonadota</taxon>
        <taxon>Alphaproteobacteria</taxon>
        <taxon>Hyphomicrobiales</taxon>
        <taxon>Methylocystaceae</taxon>
        <taxon>Methylocystis</taxon>
    </lineage>
</organism>
<sequence length="73" mass="8146">MVEWRQRADAHEFLRPYANLGDAGRIVEMGRGMFGHGPLFQVTPRRRLDNAAAPYIAAQRNWIGGAGTPPRLS</sequence>
<evidence type="ECO:0000313" key="2">
    <source>
        <dbReference type="Proteomes" id="UP001317629"/>
    </source>
</evidence>
<protein>
    <submittedName>
        <fullName evidence="1">Uncharacterized protein</fullName>
    </submittedName>
</protein>
<keyword evidence="2" id="KW-1185">Reference proteome</keyword>
<reference evidence="1 2" key="1">
    <citation type="journal article" date="2023" name="Int. J. Syst. Evol. Microbiol.">
        <title>Methylocystis iwaonis sp. nov., a type II methane-oxidizing bacterium from surface soil of a rice paddy field in Japan, and emended description of the genus Methylocystis (ex Whittenbury et al. 1970) Bowman et al. 1993.</title>
        <authorList>
            <person name="Kaise H."/>
            <person name="Sawadogo J.B."/>
            <person name="Alam M.S."/>
            <person name="Ueno C."/>
            <person name="Dianou D."/>
            <person name="Shinjo R."/>
            <person name="Asakawa S."/>
        </authorList>
    </citation>
    <scope>NUCLEOTIDE SEQUENCE [LARGE SCALE GENOMIC DNA]</scope>
    <source>
        <strain evidence="1 2">SS37A-Re</strain>
    </source>
</reference>
<proteinExistence type="predicted"/>
<evidence type="ECO:0000313" key="1">
    <source>
        <dbReference type="EMBL" id="BDV35945.1"/>
    </source>
</evidence>
<gene>
    <name evidence="1" type="ORF">SS37A_34740</name>
</gene>